<dbReference type="GO" id="GO:0005524">
    <property type="term" value="F:ATP binding"/>
    <property type="evidence" value="ECO:0007669"/>
    <property type="project" value="UniProtKB-KW"/>
</dbReference>
<evidence type="ECO:0000256" key="6">
    <source>
        <dbReference type="ARBA" id="ARBA00022806"/>
    </source>
</evidence>
<comment type="caution">
    <text evidence="18">The sequence shown here is derived from an EMBL/GenBank/DDBJ whole genome shotgun (WGS) entry which is preliminary data.</text>
</comment>
<evidence type="ECO:0000256" key="1">
    <source>
        <dbReference type="ARBA" id="ARBA00007504"/>
    </source>
</evidence>
<proteinExistence type="inferred from homology"/>
<evidence type="ECO:0000256" key="5">
    <source>
        <dbReference type="ARBA" id="ARBA00022801"/>
    </source>
</evidence>
<evidence type="ECO:0000256" key="7">
    <source>
        <dbReference type="ARBA" id="ARBA00022840"/>
    </source>
</evidence>
<dbReference type="EMBL" id="AYZL01000020">
    <property type="protein sequence ID" value="KRN03833.1"/>
    <property type="molecule type" value="Genomic_DNA"/>
</dbReference>
<keyword evidence="3 15" id="KW-0547">Nucleotide-binding</keyword>
<dbReference type="InterPro" id="IPR014001">
    <property type="entry name" value="Helicase_ATP-bd"/>
</dbReference>
<organism evidence="18 19">
    <name type="scientific">Holzapfeliella floricola DSM 23037 = JCM 16512</name>
    <dbReference type="NCBI Taxonomy" id="1423744"/>
    <lineage>
        <taxon>Bacteria</taxon>
        <taxon>Bacillati</taxon>
        <taxon>Bacillota</taxon>
        <taxon>Bacilli</taxon>
        <taxon>Lactobacillales</taxon>
        <taxon>Lactobacillaceae</taxon>
        <taxon>Holzapfeliella</taxon>
    </lineage>
</organism>
<keyword evidence="4 15" id="KW-0227">DNA damage</keyword>
<dbReference type="Pfam" id="PF00270">
    <property type="entry name" value="DEAD"/>
    <property type="match status" value="1"/>
</dbReference>
<protein>
    <recommendedName>
        <fullName evidence="2 15">ATP-dependent DNA helicase RecG</fullName>
        <ecNumber evidence="13 15">5.6.2.4</ecNumber>
    </recommendedName>
</protein>
<comment type="catalytic activity">
    <reaction evidence="14 15">
        <text>ATP + H2O = ADP + phosphate + H(+)</text>
        <dbReference type="Rhea" id="RHEA:13065"/>
        <dbReference type="ChEBI" id="CHEBI:15377"/>
        <dbReference type="ChEBI" id="CHEBI:15378"/>
        <dbReference type="ChEBI" id="CHEBI:30616"/>
        <dbReference type="ChEBI" id="CHEBI:43474"/>
        <dbReference type="ChEBI" id="CHEBI:456216"/>
        <dbReference type="EC" id="5.6.2.4"/>
    </reaction>
</comment>
<sequence>MMKKKLLTPLKEIKNVGPKTLDKFKQLNLSTVYDVLYSYPRKYDDYNAYELSAIENGQKATFVGRVITQPIVRKAGFKRTILSFKLKIDHEIIMVSFFNQPWMKSKIEQGEVIAVYGTYQKPAQRLNAIQLVPQNYLNRLMPSYSLRKVFSLESYQKFIVSLLKDRELIIDDAIPLYLRQRYQLLNDNQLIRFMHFPKTKQQQQLARRSAAFREFFLFQMQLQEIIYQESYQEVGIVRQYHRIPVDSFIKALPFELSNAQKRVVNEVLADMAQPKVMHRLLQGDVGSGKTIVAAISAFGAITAGYQVALMAPTEILAQQHFAKLQELLSPFGVSIALLTGSLTIKQKQAIYHDLATGKTNFVVGTHALIQKNVEFKRLGLVIVDEQHRFGVNQRQKLIDKGDAVDLLSMTATPIPRTLAMTAYGNLDISTIDELPRGRQTIVSQWVSPKQATIIYQRMLQQLKEKFQIYVVSPLIEDSEQLNLENVEALYQKMLQHFPDYSVGLLHGKMSADQKQQVMMAFEQHKIDILVSTTVIEVGVDVKNANMMVIFNADYFGLSQLHQLRGRVGRGQTQAYCLFVSEPKSETGKKRMAIIEHTTDGFVLAEEDLKLRGQGDLFGHKQSGVPQFQVGDILKDYQILVEAKNSAQEVLTHDPLLTRTPENQNLKQLLNYLKSKTKD</sequence>
<dbReference type="SMART" id="SM00490">
    <property type="entry name" value="HELICc"/>
    <property type="match status" value="1"/>
</dbReference>
<evidence type="ECO:0000313" key="19">
    <source>
        <dbReference type="Proteomes" id="UP000051378"/>
    </source>
</evidence>
<keyword evidence="7 15" id="KW-0067">ATP-binding</keyword>
<evidence type="ECO:0000256" key="8">
    <source>
        <dbReference type="ARBA" id="ARBA00023125"/>
    </source>
</evidence>
<gene>
    <name evidence="18" type="ORF">FC86_GL000945</name>
</gene>
<dbReference type="InterPro" id="IPR004609">
    <property type="entry name" value="ATP-dep_DNA_helicase_RecG"/>
</dbReference>
<evidence type="ECO:0000256" key="2">
    <source>
        <dbReference type="ARBA" id="ARBA00017846"/>
    </source>
</evidence>
<feature type="domain" description="Helicase C-terminal" evidence="17">
    <location>
        <begin position="458"/>
        <end position="609"/>
    </location>
</feature>
<comment type="similarity">
    <text evidence="1 15">Belongs to the helicase family. RecG subfamily.</text>
</comment>
<dbReference type="GO" id="GO:0006281">
    <property type="term" value="P:DNA repair"/>
    <property type="evidence" value="ECO:0007669"/>
    <property type="project" value="UniProtKB-UniRule"/>
</dbReference>
<comment type="function">
    <text evidence="15">Plays a critical role in recombination and DNA repair. Helps process Holliday junction intermediates to mature products by catalyzing branch migration. Has replication fork regression activity, unwinds stalled or blocked replication forks to make a HJ that can be resolved. Has a DNA unwinding activity characteristic of a DNA helicase with 3'-5' polarity.</text>
</comment>
<dbReference type="InterPro" id="IPR047112">
    <property type="entry name" value="RecG/Mfd"/>
</dbReference>
<dbReference type="OrthoDB" id="9804325at2"/>
<evidence type="ECO:0000259" key="17">
    <source>
        <dbReference type="PROSITE" id="PS51194"/>
    </source>
</evidence>
<evidence type="ECO:0000259" key="16">
    <source>
        <dbReference type="PROSITE" id="PS51192"/>
    </source>
</evidence>
<dbReference type="PANTHER" id="PTHR47964:SF1">
    <property type="entry name" value="ATP-DEPENDENT DNA HELICASE HOMOLOG RECG, CHLOROPLASTIC"/>
    <property type="match status" value="1"/>
</dbReference>
<dbReference type="Pfam" id="PF19833">
    <property type="entry name" value="RecG_dom3_C"/>
    <property type="match status" value="1"/>
</dbReference>
<dbReference type="STRING" id="1423744.FC86_GL000945"/>
<dbReference type="InterPro" id="IPR001650">
    <property type="entry name" value="Helicase_C-like"/>
</dbReference>
<dbReference type="GO" id="GO:0043138">
    <property type="term" value="F:3'-5' DNA helicase activity"/>
    <property type="evidence" value="ECO:0007669"/>
    <property type="project" value="UniProtKB-EC"/>
</dbReference>
<dbReference type="PATRIC" id="fig|1423744.4.peg.971"/>
<evidence type="ECO:0000313" key="18">
    <source>
        <dbReference type="EMBL" id="KRN03833.1"/>
    </source>
</evidence>
<accession>A0A0R2DIG0</accession>
<dbReference type="InterPro" id="IPR033454">
    <property type="entry name" value="RecG_wedge"/>
</dbReference>
<dbReference type="EC" id="5.6.2.4" evidence="13 15"/>
<keyword evidence="5 15" id="KW-0378">Hydrolase</keyword>
<dbReference type="PROSITE" id="PS51194">
    <property type="entry name" value="HELICASE_CTER"/>
    <property type="match status" value="1"/>
</dbReference>
<name>A0A0R2DIG0_9LACO</name>
<evidence type="ECO:0000256" key="11">
    <source>
        <dbReference type="ARBA" id="ARBA00023235"/>
    </source>
</evidence>
<dbReference type="PANTHER" id="PTHR47964">
    <property type="entry name" value="ATP-DEPENDENT DNA HELICASE HOMOLOG RECG, CHLOROPLASTIC"/>
    <property type="match status" value="1"/>
</dbReference>
<dbReference type="GO" id="GO:0003677">
    <property type="term" value="F:DNA binding"/>
    <property type="evidence" value="ECO:0007669"/>
    <property type="project" value="UniProtKB-KW"/>
</dbReference>
<evidence type="ECO:0000256" key="14">
    <source>
        <dbReference type="ARBA" id="ARBA00048988"/>
    </source>
</evidence>
<dbReference type="NCBIfam" id="TIGR00643">
    <property type="entry name" value="recG"/>
    <property type="match status" value="1"/>
</dbReference>
<dbReference type="SUPFAM" id="SSF50249">
    <property type="entry name" value="Nucleic acid-binding proteins"/>
    <property type="match status" value="1"/>
</dbReference>
<evidence type="ECO:0000256" key="9">
    <source>
        <dbReference type="ARBA" id="ARBA00023172"/>
    </source>
</evidence>
<keyword evidence="11" id="KW-0413">Isomerase</keyword>
<keyword evidence="8" id="KW-0238">DNA-binding</keyword>
<keyword evidence="6 15" id="KW-0347">Helicase</keyword>
<comment type="catalytic activity">
    <reaction evidence="12 15">
        <text>Couples ATP hydrolysis with the unwinding of duplex DNA by translocating in the 3'-5' direction.</text>
        <dbReference type="EC" id="5.6.2.4"/>
    </reaction>
</comment>
<evidence type="ECO:0000256" key="3">
    <source>
        <dbReference type="ARBA" id="ARBA00022741"/>
    </source>
</evidence>
<dbReference type="Pfam" id="PF17191">
    <property type="entry name" value="RecG_wedge"/>
    <property type="match status" value="1"/>
</dbReference>
<dbReference type="SMART" id="SM00487">
    <property type="entry name" value="DEXDc"/>
    <property type="match status" value="1"/>
</dbReference>
<dbReference type="CDD" id="cd17992">
    <property type="entry name" value="DEXHc_RecG"/>
    <property type="match status" value="1"/>
</dbReference>
<evidence type="ECO:0000256" key="10">
    <source>
        <dbReference type="ARBA" id="ARBA00023204"/>
    </source>
</evidence>
<dbReference type="CDD" id="cd04488">
    <property type="entry name" value="RecG_wedge_OBF"/>
    <property type="match status" value="1"/>
</dbReference>
<dbReference type="InterPro" id="IPR045562">
    <property type="entry name" value="RecG_dom3_C"/>
</dbReference>
<dbReference type="Gene3D" id="3.40.50.300">
    <property type="entry name" value="P-loop containing nucleotide triphosphate hydrolases"/>
    <property type="match status" value="2"/>
</dbReference>
<feature type="domain" description="Helicase ATP-binding" evidence="16">
    <location>
        <begin position="270"/>
        <end position="431"/>
    </location>
</feature>
<evidence type="ECO:0000256" key="13">
    <source>
        <dbReference type="ARBA" id="ARBA00034808"/>
    </source>
</evidence>
<dbReference type="InterPro" id="IPR011545">
    <property type="entry name" value="DEAD/DEAH_box_helicase_dom"/>
</dbReference>
<keyword evidence="19" id="KW-1185">Reference proteome</keyword>
<dbReference type="GO" id="GO:0016887">
    <property type="term" value="F:ATP hydrolysis activity"/>
    <property type="evidence" value="ECO:0007669"/>
    <property type="project" value="RHEA"/>
</dbReference>
<dbReference type="PROSITE" id="PS51192">
    <property type="entry name" value="HELICASE_ATP_BIND_1"/>
    <property type="match status" value="1"/>
</dbReference>
<dbReference type="NCBIfam" id="NF008168">
    <property type="entry name" value="PRK10917.2-2"/>
    <property type="match status" value="1"/>
</dbReference>
<dbReference type="GO" id="GO:0006310">
    <property type="term" value="P:DNA recombination"/>
    <property type="evidence" value="ECO:0007669"/>
    <property type="project" value="UniProtKB-UniRule"/>
</dbReference>
<evidence type="ECO:0000256" key="4">
    <source>
        <dbReference type="ARBA" id="ARBA00022763"/>
    </source>
</evidence>
<dbReference type="SUPFAM" id="SSF52540">
    <property type="entry name" value="P-loop containing nucleoside triphosphate hydrolases"/>
    <property type="match status" value="2"/>
</dbReference>
<dbReference type="InterPro" id="IPR027417">
    <property type="entry name" value="P-loop_NTPase"/>
</dbReference>
<evidence type="ECO:0000256" key="15">
    <source>
        <dbReference type="RuleBase" id="RU363016"/>
    </source>
</evidence>
<dbReference type="Pfam" id="PF00271">
    <property type="entry name" value="Helicase_C"/>
    <property type="match status" value="1"/>
</dbReference>
<dbReference type="Proteomes" id="UP000051378">
    <property type="component" value="Unassembled WGS sequence"/>
</dbReference>
<dbReference type="InterPro" id="IPR012340">
    <property type="entry name" value="NA-bd_OB-fold"/>
</dbReference>
<reference evidence="18 19" key="1">
    <citation type="journal article" date="2015" name="Genome Announc.">
        <title>Expanding the biotechnology potential of lactobacilli through comparative genomics of 213 strains and associated genera.</title>
        <authorList>
            <person name="Sun Z."/>
            <person name="Harris H.M."/>
            <person name="McCann A."/>
            <person name="Guo C."/>
            <person name="Argimon S."/>
            <person name="Zhang W."/>
            <person name="Yang X."/>
            <person name="Jeffery I.B."/>
            <person name="Cooney J.C."/>
            <person name="Kagawa T.F."/>
            <person name="Liu W."/>
            <person name="Song Y."/>
            <person name="Salvetti E."/>
            <person name="Wrobel A."/>
            <person name="Rasinkangas P."/>
            <person name="Parkhill J."/>
            <person name="Rea M.C."/>
            <person name="O'Sullivan O."/>
            <person name="Ritari J."/>
            <person name="Douillard F.P."/>
            <person name="Paul Ross R."/>
            <person name="Yang R."/>
            <person name="Briner A.E."/>
            <person name="Felis G.E."/>
            <person name="de Vos W.M."/>
            <person name="Barrangou R."/>
            <person name="Klaenhammer T.R."/>
            <person name="Caufield P.W."/>
            <person name="Cui Y."/>
            <person name="Zhang H."/>
            <person name="O'Toole P.W."/>
        </authorList>
    </citation>
    <scope>NUCLEOTIDE SEQUENCE [LARGE SCALE GENOMIC DNA]</scope>
    <source>
        <strain evidence="18 19">DSM 23037</strain>
    </source>
</reference>
<evidence type="ECO:0000256" key="12">
    <source>
        <dbReference type="ARBA" id="ARBA00034617"/>
    </source>
</evidence>
<keyword evidence="9 15" id="KW-0233">DNA recombination</keyword>
<dbReference type="NCBIfam" id="NF008165">
    <property type="entry name" value="PRK10917.1-3"/>
    <property type="match status" value="1"/>
</dbReference>
<dbReference type="AlphaFoldDB" id="A0A0R2DIG0"/>
<dbReference type="Gene3D" id="2.40.50.140">
    <property type="entry name" value="Nucleic acid-binding proteins"/>
    <property type="match status" value="1"/>
</dbReference>
<keyword evidence="10 15" id="KW-0234">DNA repair</keyword>